<sequence length="97" mass="11426">MDNNKSNLKSDEEPIEYIEKKMKLKYSYSNSSINKSNNLWMSDKIDELAVDFNREISTAYNIFRNDNQLKNNKDLEKLATTMNSVFFGPPAEYLRPY</sequence>
<organism evidence="1 2">
    <name type="scientific">Strongyloides venezuelensis</name>
    <name type="common">Threadworm</name>
    <dbReference type="NCBI Taxonomy" id="75913"/>
    <lineage>
        <taxon>Eukaryota</taxon>
        <taxon>Metazoa</taxon>
        <taxon>Ecdysozoa</taxon>
        <taxon>Nematoda</taxon>
        <taxon>Chromadorea</taxon>
        <taxon>Rhabditida</taxon>
        <taxon>Tylenchina</taxon>
        <taxon>Panagrolaimomorpha</taxon>
        <taxon>Strongyloidoidea</taxon>
        <taxon>Strongyloididae</taxon>
        <taxon>Strongyloides</taxon>
    </lineage>
</organism>
<evidence type="ECO:0000313" key="2">
    <source>
        <dbReference type="WBParaSite" id="SVE_0516500.1"/>
    </source>
</evidence>
<reference evidence="1" key="1">
    <citation type="submission" date="2014-07" db="EMBL/GenBank/DDBJ databases">
        <authorList>
            <person name="Martin A.A"/>
            <person name="De Silva N."/>
        </authorList>
    </citation>
    <scope>NUCLEOTIDE SEQUENCE</scope>
</reference>
<proteinExistence type="predicted"/>
<keyword evidence="1" id="KW-1185">Reference proteome</keyword>
<reference evidence="2" key="2">
    <citation type="submission" date="2015-08" db="UniProtKB">
        <authorList>
            <consortium name="WormBaseParasite"/>
        </authorList>
    </citation>
    <scope>IDENTIFICATION</scope>
</reference>
<dbReference type="Proteomes" id="UP000035680">
    <property type="component" value="Unassembled WGS sequence"/>
</dbReference>
<dbReference type="WBParaSite" id="SVE_0516500.1">
    <property type="protein sequence ID" value="SVE_0516500.1"/>
    <property type="gene ID" value="SVE_0516500"/>
</dbReference>
<dbReference type="AlphaFoldDB" id="A0A0K0F8L6"/>
<protein>
    <submittedName>
        <fullName evidence="2">Uncharacterized protein</fullName>
    </submittedName>
</protein>
<accession>A0A0K0F8L6</accession>
<name>A0A0K0F8L6_STRVS</name>
<evidence type="ECO:0000313" key="1">
    <source>
        <dbReference type="Proteomes" id="UP000035680"/>
    </source>
</evidence>